<dbReference type="AlphaFoldDB" id="A0A182YPQ5"/>
<dbReference type="EnsemblMetazoa" id="ASTEI10441-RA">
    <property type="protein sequence ID" value="ASTEI10441-PA"/>
    <property type="gene ID" value="ASTEI10441"/>
</dbReference>
<dbReference type="Proteomes" id="UP000076408">
    <property type="component" value="Unassembled WGS sequence"/>
</dbReference>
<accession>A0A182YPQ5</accession>
<evidence type="ECO:0000313" key="2">
    <source>
        <dbReference type="EnsemblMetazoa" id="ASTEI10441-PA"/>
    </source>
</evidence>
<proteinExistence type="predicted"/>
<keyword evidence="3" id="KW-1185">Reference proteome</keyword>
<protein>
    <submittedName>
        <fullName evidence="2">Uncharacterized protein</fullName>
    </submittedName>
</protein>
<dbReference type="VEuPathDB" id="VectorBase:ASTE003670"/>
<dbReference type="VEuPathDB" id="VectorBase:ASTEI10441"/>
<reference evidence="3" key="1">
    <citation type="journal article" date="2014" name="Genome Biol.">
        <title>Genome analysis of a major urban malaria vector mosquito, Anopheles stephensi.</title>
        <authorList>
            <person name="Jiang X."/>
            <person name="Peery A."/>
            <person name="Hall A.B."/>
            <person name="Sharma A."/>
            <person name="Chen X.G."/>
            <person name="Waterhouse R.M."/>
            <person name="Komissarov A."/>
            <person name="Riehle M.M."/>
            <person name="Shouche Y."/>
            <person name="Sharakhova M.V."/>
            <person name="Lawson D."/>
            <person name="Pakpour N."/>
            <person name="Arensburger P."/>
            <person name="Davidson V.L."/>
            <person name="Eiglmeier K."/>
            <person name="Emrich S."/>
            <person name="George P."/>
            <person name="Kennedy R.C."/>
            <person name="Mane S.P."/>
            <person name="Maslen G."/>
            <person name="Oringanje C."/>
            <person name="Qi Y."/>
            <person name="Settlage R."/>
            <person name="Tojo M."/>
            <person name="Tubio J.M."/>
            <person name="Unger M.F."/>
            <person name="Wang B."/>
            <person name="Vernick K.D."/>
            <person name="Ribeiro J.M."/>
            <person name="James A.A."/>
            <person name="Michel K."/>
            <person name="Riehle M.A."/>
            <person name="Luckhart S."/>
            <person name="Sharakhov I.V."/>
            <person name="Tu Z."/>
        </authorList>
    </citation>
    <scope>NUCLEOTIDE SEQUENCE [LARGE SCALE GENOMIC DNA]</scope>
    <source>
        <strain evidence="3">Indian</strain>
    </source>
</reference>
<reference evidence="2" key="2">
    <citation type="submission" date="2020-05" db="UniProtKB">
        <authorList>
            <consortium name="EnsemblMetazoa"/>
        </authorList>
    </citation>
    <scope>IDENTIFICATION</scope>
    <source>
        <strain evidence="2">Indian</strain>
    </source>
</reference>
<dbReference type="VEuPathDB" id="VectorBase:ASTEI20_038841"/>
<evidence type="ECO:0000256" key="1">
    <source>
        <dbReference type="SAM" id="MobiDB-lite"/>
    </source>
</evidence>
<organism evidence="2 3">
    <name type="scientific">Anopheles stephensi</name>
    <name type="common">Indo-Pakistan malaria mosquito</name>
    <dbReference type="NCBI Taxonomy" id="30069"/>
    <lineage>
        <taxon>Eukaryota</taxon>
        <taxon>Metazoa</taxon>
        <taxon>Ecdysozoa</taxon>
        <taxon>Arthropoda</taxon>
        <taxon>Hexapoda</taxon>
        <taxon>Insecta</taxon>
        <taxon>Pterygota</taxon>
        <taxon>Neoptera</taxon>
        <taxon>Endopterygota</taxon>
        <taxon>Diptera</taxon>
        <taxon>Nematocera</taxon>
        <taxon>Culicoidea</taxon>
        <taxon>Culicidae</taxon>
        <taxon>Anophelinae</taxon>
        <taxon>Anopheles</taxon>
    </lineage>
</organism>
<feature type="region of interest" description="Disordered" evidence="1">
    <location>
        <begin position="24"/>
        <end position="192"/>
    </location>
</feature>
<evidence type="ECO:0000313" key="3">
    <source>
        <dbReference type="Proteomes" id="UP000076408"/>
    </source>
</evidence>
<dbReference type="STRING" id="30069.A0A182YPQ5"/>
<feature type="compositionally biased region" description="Polar residues" evidence="1">
    <location>
        <begin position="34"/>
        <end position="47"/>
    </location>
</feature>
<feature type="compositionally biased region" description="Polar residues" evidence="1">
    <location>
        <begin position="58"/>
        <end position="69"/>
    </location>
</feature>
<sequence length="205" mass="22037">MTLSRGPYSELDKMSLFQDLKLKRRKVDSRCSSDGESIADTSTSSPDLLQPLSPKMCDQQQSAHQTPKSASLAVSDDGLQKNSREVLTSPPTTPSADEEHEQQVCTSASGFDTAANDIGNSSAASSERHALNTSSASSYHSNRLNGNEMKDGSARSHQHHQQQERCISVSYQDDDSDPADDGSMATSSVKPSMSELDNATLVLVV</sequence>
<name>A0A182YPQ5_ANOST</name>
<feature type="compositionally biased region" description="Polar residues" evidence="1">
    <location>
        <begin position="118"/>
        <end position="145"/>
    </location>
</feature>